<keyword evidence="2" id="KW-0732">Signal</keyword>
<feature type="transmembrane region" description="Helical" evidence="1">
    <location>
        <begin position="596"/>
        <end position="618"/>
    </location>
</feature>
<evidence type="ECO:0000313" key="3">
    <source>
        <dbReference type="EMBL" id="CAG9854772.1"/>
    </source>
</evidence>
<feature type="signal peptide" evidence="2">
    <location>
        <begin position="1"/>
        <end position="23"/>
    </location>
</feature>
<dbReference type="EMBL" id="OU900094">
    <property type="protein sequence ID" value="CAG9854772.1"/>
    <property type="molecule type" value="Genomic_DNA"/>
</dbReference>
<dbReference type="PANTHER" id="PTHR11161:SF0">
    <property type="entry name" value="O-ACYLTRANSFERASE LIKE PROTEIN"/>
    <property type="match status" value="1"/>
</dbReference>
<dbReference type="AlphaFoldDB" id="A0A9N9TJ16"/>
<proteinExistence type="predicted"/>
<accession>A0A9N9TJ16</accession>
<keyword evidence="1" id="KW-1133">Transmembrane helix</keyword>
<feature type="chain" id="PRO_5040118747" description="Acyltransferase 3 domain-containing protein" evidence="2">
    <location>
        <begin position="24"/>
        <end position="644"/>
    </location>
</feature>
<feature type="transmembrane region" description="Helical" evidence="1">
    <location>
        <begin position="522"/>
        <end position="544"/>
    </location>
</feature>
<feature type="transmembrane region" description="Helical" evidence="1">
    <location>
        <begin position="309"/>
        <end position="327"/>
    </location>
</feature>
<evidence type="ECO:0000256" key="2">
    <source>
        <dbReference type="SAM" id="SignalP"/>
    </source>
</evidence>
<gene>
    <name evidence="3" type="ORF">PHYEVI_LOCUS1232</name>
</gene>
<feature type="transmembrane region" description="Helical" evidence="1">
    <location>
        <begin position="492"/>
        <end position="510"/>
    </location>
</feature>
<reference evidence="3" key="1">
    <citation type="submission" date="2022-01" db="EMBL/GenBank/DDBJ databases">
        <authorList>
            <person name="King R."/>
        </authorList>
    </citation>
    <scope>NUCLEOTIDE SEQUENCE</scope>
</reference>
<dbReference type="PANTHER" id="PTHR11161">
    <property type="entry name" value="O-ACYLTRANSFERASE"/>
    <property type="match status" value="1"/>
</dbReference>
<keyword evidence="4" id="KW-1185">Reference proteome</keyword>
<feature type="transmembrane region" description="Helical" evidence="1">
    <location>
        <begin position="450"/>
        <end position="471"/>
    </location>
</feature>
<keyword evidence="1" id="KW-0472">Membrane</keyword>
<feature type="transmembrane region" description="Helical" evidence="1">
    <location>
        <begin position="152"/>
        <end position="175"/>
    </location>
</feature>
<feature type="transmembrane region" description="Helical" evidence="1">
    <location>
        <begin position="227"/>
        <end position="245"/>
    </location>
</feature>
<feature type="transmembrane region" description="Helical" evidence="1">
    <location>
        <begin position="372"/>
        <end position="392"/>
    </location>
</feature>
<dbReference type="InterPro" id="IPR052728">
    <property type="entry name" value="O2_lipid_transport_reg"/>
</dbReference>
<dbReference type="Proteomes" id="UP001153712">
    <property type="component" value="Chromosome 1"/>
</dbReference>
<feature type="transmembrane region" description="Helical" evidence="1">
    <location>
        <begin position="265"/>
        <end position="288"/>
    </location>
</feature>
<organism evidence="3 4">
    <name type="scientific">Phyllotreta striolata</name>
    <name type="common">Striped flea beetle</name>
    <name type="synonym">Crioceris striolata</name>
    <dbReference type="NCBI Taxonomy" id="444603"/>
    <lineage>
        <taxon>Eukaryota</taxon>
        <taxon>Metazoa</taxon>
        <taxon>Ecdysozoa</taxon>
        <taxon>Arthropoda</taxon>
        <taxon>Hexapoda</taxon>
        <taxon>Insecta</taxon>
        <taxon>Pterygota</taxon>
        <taxon>Neoptera</taxon>
        <taxon>Endopterygota</taxon>
        <taxon>Coleoptera</taxon>
        <taxon>Polyphaga</taxon>
        <taxon>Cucujiformia</taxon>
        <taxon>Chrysomeloidea</taxon>
        <taxon>Chrysomelidae</taxon>
        <taxon>Galerucinae</taxon>
        <taxon>Alticini</taxon>
        <taxon>Phyllotreta</taxon>
    </lineage>
</organism>
<keyword evidence="1" id="KW-0812">Transmembrane</keyword>
<evidence type="ECO:0000256" key="1">
    <source>
        <dbReference type="SAM" id="Phobius"/>
    </source>
</evidence>
<sequence>MDLIFTSRAIFLLCSLYFQNIEALTSKDYALLPPLFHQDNYDKCMLLEKEALYCSFEYNLQPLDTDNRFWKTIQEISQDPYCYKHDNVRHSICVPLTCSRWKSHENLTGDDLRAAVNKCYDEKFHEFNLKGTIRNLKCDTDQPRYPIDSLDYFVLVIFIIYMAIIVICTSCDIIARSKPPEKYKAFRNSKWGIIILSFSLKNNWIRLTTVHETPDVEYLKPLQGVRFYNTILVIMSHTVIAHSMMPVTNTKYIETMSHKVAASFITSGPLCTSTFFWLSATLLSYGLFSQFETKPLTNKMLLMAFMNRYIRLVPTFAVVLLFDVSWWRHMGDGPLWNNIIGKEFLRCRKNWWTNVLFLNTIVDRFNMCSPTFWYLALDSHYFVLVLVLVKYIKPREKRIWTILGSLFCINIVATFLNNYLNDFEAYLLPKAESVYEMKLIVDNPQWHGQMVSSIGNTCGPIIGVGFGYVLYKTRNKKLFQKNRLAWRILQYALSYIPALSLIIIPGWYILSQKPEHDAILASIIAAFGRPIFILSIIFAVFCCIHNNGGVTESVLRWQPAYILGRLAYCAYLVQLNVILSRAASLRYPVYISDLHIVYHLLADLASSYFCGLLLNLLIELPVSSLQKLLLPVRPERGEIKKKVN</sequence>
<feature type="transmembrane region" description="Helical" evidence="1">
    <location>
        <begin position="399"/>
        <end position="420"/>
    </location>
</feature>
<feature type="transmembrane region" description="Helical" evidence="1">
    <location>
        <begin position="565"/>
        <end position="584"/>
    </location>
</feature>
<evidence type="ECO:0000313" key="4">
    <source>
        <dbReference type="Proteomes" id="UP001153712"/>
    </source>
</evidence>
<evidence type="ECO:0008006" key="5">
    <source>
        <dbReference type="Google" id="ProtNLM"/>
    </source>
</evidence>
<dbReference type="OrthoDB" id="10265389at2759"/>
<protein>
    <recommendedName>
        <fullName evidence="5">Acyltransferase 3 domain-containing protein</fullName>
    </recommendedName>
</protein>
<name>A0A9N9TJ16_PHYSR</name>